<accession>A0A2T9X2C2</accession>
<dbReference type="GO" id="GO:0016651">
    <property type="term" value="F:oxidoreductase activity, acting on NAD(P)H"/>
    <property type="evidence" value="ECO:0007669"/>
    <property type="project" value="InterPro"/>
</dbReference>
<proteinExistence type="predicted"/>
<reference evidence="3 4" key="1">
    <citation type="journal article" date="2015" name="Appl. Environ. Microbiol.">
        <title>Nanoarchaeota, Their Sulfolobales Host, and Nanoarchaeota Virus Distribution across Yellowstone National Park Hot Springs.</title>
        <authorList>
            <person name="Munson-McGee J.H."/>
            <person name="Field E.K."/>
            <person name="Bateson M."/>
            <person name="Rooney C."/>
            <person name="Stepanauskas R."/>
            <person name="Young M.J."/>
        </authorList>
    </citation>
    <scope>NUCLEOTIDE SEQUENCE [LARGE SCALE GENOMIC DNA]</scope>
    <source>
        <strain evidence="3">SCGC AC-742_N10</strain>
    </source>
</reference>
<feature type="domain" description="NADH-quinone oxidoreductase subunit D" evidence="2">
    <location>
        <begin position="164"/>
        <end position="291"/>
    </location>
</feature>
<dbReference type="InterPro" id="IPR001135">
    <property type="entry name" value="NADH_Q_OxRdtase_suD"/>
</dbReference>
<keyword evidence="3" id="KW-0456">Lyase</keyword>
<dbReference type="Pfam" id="PF00346">
    <property type="entry name" value="Complex1_49kDa"/>
    <property type="match status" value="1"/>
</dbReference>
<name>A0A2T9X2C2_9CREN</name>
<dbReference type="Gene3D" id="1.10.645.10">
    <property type="entry name" value="Cytochrome-c3 Hydrogenase, chain B"/>
    <property type="match status" value="1"/>
</dbReference>
<gene>
    <name evidence="3" type="ORF">DDW13_08210</name>
</gene>
<dbReference type="InterPro" id="IPR029014">
    <property type="entry name" value="NiFe-Hase_large"/>
</dbReference>
<sequence>MRRKIGKLGKFCLYNDGYVECEEEIEKRTYSPAYGSFDFVYGPSAGGLMESVRLDIITFGEYIRNVIVNPYYKSRTIKIKGKGINDALLYIERINAPFTASHTIAFLMAIEKALGIEVPYELLLDRIAEIELERIRNNLLVIERLTESAGFQVPMNSLLWLVEKVNRIIGKYFGHRYFFGVNYYGGINVEEGKIKDLEIIEKEFNDLFNSLIESRIFIDRLQGNGIIKDEESIGPVARAANLEYDARNEEIGLPYKDLEFKISTYDSADAFGRFIVRGKEIFESLNMLSRINLKKIEYKGKLAEGKAIGRVESPSGDLAYYVEVSNEGKISEIYLLSPSSVNIKLFSKSMVKNIFTDLPFNWESFGIWISEIGVKFE</sequence>
<dbReference type="AlphaFoldDB" id="A0A2T9X2C2"/>
<dbReference type="PANTHER" id="PTHR43485:SF1">
    <property type="entry name" value="FORMATE HYDROGENLYASE SUBUNIT 5-RELATED"/>
    <property type="match status" value="1"/>
</dbReference>
<evidence type="ECO:0000313" key="3">
    <source>
        <dbReference type="EMBL" id="PVU74253.1"/>
    </source>
</evidence>
<protein>
    <submittedName>
        <fullName evidence="3">Formate hydrogenlyase</fullName>
    </submittedName>
</protein>
<evidence type="ECO:0000256" key="1">
    <source>
        <dbReference type="ARBA" id="ARBA00023002"/>
    </source>
</evidence>
<evidence type="ECO:0000259" key="2">
    <source>
        <dbReference type="Pfam" id="PF00346"/>
    </source>
</evidence>
<dbReference type="Proteomes" id="UP000245638">
    <property type="component" value="Unassembled WGS sequence"/>
</dbReference>
<dbReference type="EMBL" id="QEFD01000231">
    <property type="protein sequence ID" value="PVU74253.1"/>
    <property type="molecule type" value="Genomic_DNA"/>
</dbReference>
<organism evidence="3 4">
    <name type="scientific">Acidianus hospitalis</name>
    <dbReference type="NCBI Taxonomy" id="563177"/>
    <lineage>
        <taxon>Archaea</taxon>
        <taxon>Thermoproteota</taxon>
        <taxon>Thermoprotei</taxon>
        <taxon>Sulfolobales</taxon>
        <taxon>Sulfolobaceae</taxon>
        <taxon>Acidianus</taxon>
    </lineage>
</organism>
<dbReference type="GO" id="GO:0016829">
    <property type="term" value="F:lyase activity"/>
    <property type="evidence" value="ECO:0007669"/>
    <property type="project" value="UniProtKB-KW"/>
</dbReference>
<keyword evidence="1" id="KW-0560">Oxidoreductase</keyword>
<evidence type="ECO:0000313" key="4">
    <source>
        <dbReference type="Proteomes" id="UP000245638"/>
    </source>
</evidence>
<comment type="caution">
    <text evidence="3">The sequence shown here is derived from an EMBL/GenBank/DDBJ whole genome shotgun (WGS) entry which is preliminary data.</text>
</comment>
<dbReference type="PANTHER" id="PTHR43485">
    <property type="entry name" value="HYDROGENASE-4 COMPONENT G"/>
    <property type="match status" value="1"/>
</dbReference>
<dbReference type="GO" id="GO:0048038">
    <property type="term" value="F:quinone binding"/>
    <property type="evidence" value="ECO:0007669"/>
    <property type="project" value="InterPro"/>
</dbReference>
<dbReference type="InterPro" id="IPR052197">
    <property type="entry name" value="ComplexI_49kDa-like"/>
</dbReference>
<dbReference type="SUPFAM" id="SSF56762">
    <property type="entry name" value="HydB/Nqo4-like"/>
    <property type="match status" value="1"/>
</dbReference>
<dbReference type="GO" id="GO:0051287">
    <property type="term" value="F:NAD binding"/>
    <property type="evidence" value="ECO:0007669"/>
    <property type="project" value="InterPro"/>
</dbReference>